<gene>
    <name evidence="2" type="ORF">F7Q92_19390</name>
</gene>
<evidence type="ECO:0000256" key="1">
    <source>
        <dbReference type="SAM" id="SignalP"/>
    </source>
</evidence>
<feature type="signal peptide" evidence="1">
    <location>
        <begin position="1"/>
        <end position="20"/>
    </location>
</feature>
<name>A0A643F6U8_IDEDE</name>
<protein>
    <submittedName>
        <fullName evidence="2">Uncharacterized protein</fullName>
    </submittedName>
</protein>
<dbReference type="AlphaFoldDB" id="A0A643F6U8"/>
<accession>A0A643F6U8</accession>
<dbReference type="OrthoDB" id="8886973at2"/>
<keyword evidence="3" id="KW-1185">Reference proteome</keyword>
<feature type="chain" id="PRO_5024795549" evidence="1">
    <location>
        <begin position="21"/>
        <end position="290"/>
    </location>
</feature>
<evidence type="ECO:0000313" key="2">
    <source>
        <dbReference type="EMBL" id="KAB0574654.1"/>
    </source>
</evidence>
<sequence length="290" mass="30499">MGMWAFAALAAMALAGTALATNYSLWVNGRGGGGVAGNYADFTYWGPSSTAAGVNKKAVNWDGYNHISDQNYLVRNALDCYCTGSNWCYIAAHSAGDLMIGYTLAMYGGSSRTITNATPNSSGVCSASGAGTQTGWNIKWVDIAAGAAGGSELADLGDWALSEPLVSDLKTTTARAMYDHSNTRAKWFYMYAGASGTLYSAVLPGQDDEAVAYHSSGGVSGSSGAAFCNPSDWFCNDLTLGTAANEGGRAKWGYHSVKFRDDNEAYNHYTNGNWAGVVSLVRSDMVNNAR</sequence>
<comment type="caution">
    <text evidence="2">The sequence shown here is derived from an EMBL/GenBank/DDBJ whole genome shotgun (WGS) entry which is preliminary data.</text>
</comment>
<reference evidence="2 3" key="1">
    <citation type="submission" date="2019-09" db="EMBL/GenBank/DDBJ databases">
        <title>Draft genome sequences of 48 bacterial type strains from the CCUG.</title>
        <authorList>
            <person name="Tunovic T."/>
            <person name="Pineiro-Iglesias B."/>
            <person name="Unosson C."/>
            <person name="Inganas E."/>
            <person name="Ohlen M."/>
            <person name="Cardew S."/>
            <person name="Jensie-Markopoulos S."/>
            <person name="Salva-Serra F."/>
            <person name="Jaen-Luchoro D."/>
            <person name="Karlsson R."/>
            <person name="Svensson-Stadler L."/>
            <person name="Chun J."/>
            <person name="Moore E."/>
        </authorList>
    </citation>
    <scope>NUCLEOTIDE SEQUENCE [LARGE SCALE GENOMIC DNA]</scope>
    <source>
        <strain evidence="2 3">CCUG 30977</strain>
    </source>
</reference>
<keyword evidence="1" id="KW-0732">Signal</keyword>
<evidence type="ECO:0000313" key="3">
    <source>
        <dbReference type="Proteomes" id="UP000430120"/>
    </source>
</evidence>
<organism evidence="2 3">
    <name type="scientific">Ideonella dechloratans</name>
    <dbReference type="NCBI Taxonomy" id="36863"/>
    <lineage>
        <taxon>Bacteria</taxon>
        <taxon>Pseudomonadati</taxon>
        <taxon>Pseudomonadota</taxon>
        <taxon>Betaproteobacteria</taxon>
        <taxon>Burkholderiales</taxon>
        <taxon>Sphaerotilaceae</taxon>
        <taxon>Ideonella</taxon>
    </lineage>
</organism>
<dbReference type="EMBL" id="VZPB01000072">
    <property type="protein sequence ID" value="KAB0574654.1"/>
    <property type="molecule type" value="Genomic_DNA"/>
</dbReference>
<dbReference type="Proteomes" id="UP000430120">
    <property type="component" value="Unassembled WGS sequence"/>
</dbReference>
<proteinExistence type="predicted"/>